<dbReference type="Proteomes" id="UP000256763">
    <property type="component" value="Unassembled WGS sequence"/>
</dbReference>
<dbReference type="AlphaFoldDB" id="A0A3E0WV20"/>
<keyword evidence="3" id="KW-1185">Reference proteome</keyword>
<proteinExistence type="predicted"/>
<name>A0A3E0WV20_9GAMM</name>
<protein>
    <submittedName>
        <fullName evidence="2">Uncharacterized protein</fullName>
    </submittedName>
</protein>
<feature type="region of interest" description="Disordered" evidence="1">
    <location>
        <begin position="116"/>
        <end position="144"/>
    </location>
</feature>
<sequence length="185" mass="18815">MGNNVLVNGRTWVHSGSGGVVNTVDVCRTPSGKGTDDVPYNNVAVSADASGTARSITINGCPVCTVGSVFGKSIGDEAGRKGGILSGTTGGAAELLSGSPNVLAEGLPVVRMGDMAVSNNQNTPPVPIQQAGGTPPPPPARPPRRILSRTKASIGSCWIQSSMGLTILARSSRPKKAALWLTPYP</sequence>
<accession>A0A3E0WV20</accession>
<organism evidence="2 3">
    <name type="scientific">Alkalilimnicola ehrlichii</name>
    <dbReference type="NCBI Taxonomy" id="351052"/>
    <lineage>
        <taxon>Bacteria</taxon>
        <taxon>Pseudomonadati</taxon>
        <taxon>Pseudomonadota</taxon>
        <taxon>Gammaproteobacteria</taxon>
        <taxon>Chromatiales</taxon>
        <taxon>Ectothiorhodospiraceae</taxon>
        <taxon>Alkalilimnicola</taxon>
    </lineage>
</organism>
<dbReference type="RefSeq" id="WP_116347777.1">
    <property type="nucleotide sequence ID" value="NZ_NFZW01000008.1"/>
</dbReference>
<dbReference type="CDD" id="cd14740">
    <property type="entry name" value="PAAR_4"/>
    <property type="match status" value="1"/>
</dbReference>
<dbReference type="EMBL" id="NFZW01000008">
    <property type="protein sequence ID" value="RFA36832.1"/>
    <property type="molecule type" value="Genomic_DNA"/>
</dbReference>
<dbReference type="Pfam" id="PF13665">
    <property type="entry name" value="Tox-PAAR-like"/>
    <property type="match status" value="1"/>
</dbReference>
<evidence type="ECO:0000313" key="3">
    <source>
        <dbReference type="Proteomes" id="UP000256763"/>
    </source>
</evidence>
<dbReference type="Gene3D" id="2.60.200.60">
    <property type="match status" value="1"/>
</dbReference>
<comment type="caution">
    <text evidence="2">The sequence shown here is derived from an EMBL/GenBank/DDBJ whole genome shotgun (WGS) entry which is preliminary data.</text>
</comment>
<evidence type="ECO:0000256" key="1">
    <source>
        <dbReference type="SAM" id="MobiDB-lite"/>
    </source>
</evidence>
<reference evidence="3" key="1">
    <citation type="submission" date="2017-05" db="EMBL/GenBank/DDBJ databases">
        <authorList>
            <person name="Sharma S."/>
            <person name="Sidhu C."/>
            <person name="Pinnaka A.K."/>
        </authorList>
    </citation>
    <scope>NUCLEOTIDE SEQUENCE [LARGE SCALE GENOMIC DNA]</scope>
    <source>
        <strain evidence="3">AK93</strain>
    </source>
</reference>
<evidence type="ECO:0000313" key="2">
    <source>
        <dbReference type="EMBL" id="RFA36832.1"/>
    </source>
</evidence>
<gene>
    <name evidence="2" type="ORF">CAL65_09930</name>
</gene>